<organism evidence="10 11">
    <name type="scientific">Eeniella nana</name>
    <name type="common">Yeast</name>
    <name type="synonym">Brettanomyces nanus</name>
    <dbReference type="NCBI Taxonomy" id="13502"/>
    <lineage>
        <taxon>Eukaryota</taxon>
        <taxon>Fungi</taxon>
        <taxon>Dikarya</taxon>
        <taxon>Ascomycota</taxon>
        <taxon>Saccharomycotina</taxon>
        <taxon>Pichiomycetes</taxon>
        <taxon>Pichiales</taxon>
        <taxon>Pichiaceae</taxon>
        <taxon>Brettanomyces</taxon>
    </lineage>
</organism>
<accession>A0A875S5R7</accession>
<name>A0A875S5R7_EENNA</name>
<evidence type="ECO:0000313" key="10">
    <source>
        <dbReference type="EMBL" id="QPG76961.1"/>
    </source>
</evidence>
<keyword evidence="8" id="KW-0472">Membrane</keyword>
<gene>
    <name evidence="10" type="ORF">FOA43_004355</name>
</gene>
<evidence type="ECO:0000256" key="8">
    <source>
        <dbReference type="ARBA" id="ARBA00023136"/>
    </source>
</evidence>
<keyword evidence="4" id="KW-0813">Transport</keyword>
<reference evidence="10" key="1">
    <citation type="submission" date="2020-10" db="EMBL/GenBank/DDBJ databases">
        <authorList>
            <person name="Roach M.J.R."/>
        </authorList>
    </citation>
    <scope>NUCLEOTIDE SEQUENCE</scope>
    <source>
        <strain evidence="10">CBS 1945</strain>
    </source>
</reference>
<protein>
    <recommendedName>
        <fullName evidence="12">Vacuolar-sorting protein SNF8</fullName>
    </recommendedName>
</protein>
<dbReference type="GO" id="GO:0000814">
    <property type="term" value="C:ESCRT II complex"/>
    <property type="evidence" value="ECO:0007669"/>
    <property type="project" value="InterPro"/>
</dbReference>
<dbReference type="InterPro" id="IPR016689">
    <property type="entry name" value="ESCRT-2_cplx_Snf8"/>
</dbReference>
<dbReference type="AlphaFoldDB" id="A0A875S5R7"/>
<evidence type="ECO:0000256" key="1">
    <source>
        <dbReference type="ARBA" id="ARBA00004481"/>
    </source>
</evidence>
<keyword evidence="11" id="KW-1185">Reference proteome</keyword>
<dbReference type="PANTHER" id="PTHR12806:SF0">
    <property type="entry name" value="VACUOLAR-SORTING PROTEIN SNF8"/>
    <property type="match status" value="1"/>
</dbReference>
<evidence type="ECO:0000313" key="11">
    <source>
        <dbReference type="Proteomes" id="UP000662931"/>
    </source>
</evidence>
<proteinExistence type="inferred from homology"/>
<dbReference type="FunFam" id="1.10.10.10:FF:000397">
    <property type="entry name" value="Vacuolar-sorting protein SNF8"/>
    <property type="match status" value="1"/>
</dbReference>
<dbReference type="KEGG" id="bnn:FOA43_004355"/>
<keyword evidence="6" id="KW-0967">Endosome</keyword>
<dbReference type="Proteomes" id="UP000662931">
    <property type="component" value="Chromosome 4"/>
</dbReference>
<dbReference type="Pfam" id="PF04157">
    <property type="entry name" value="EAP30"/>
    <property type="match status" value="1"/>
</dbReference>
<dbReference type="EMBL" id="CP064815">
    <property type="protein sequence ID" value="QPG76961.1"/>
    <property type="molecule type" value="Genomic_DNA"/>
</dbReference>
<evidence type="ECO:0000256" key="6">
    <source>
        <dbReference type="ARBA" id="ARBA00022753"/>
    </source>
</evidence>
<evidence type="ECO:0000256" key="9">
    <source>
        <dbReference type="SAM" id="Coils"/>
    </source>
</evidence>
<evidence type="ECO:0008006" key="12">
    <source>
        <dbReference type="Google" id="ProtNLM"/>
    </source>
</evidence>
<evidence type="ECO:0000256" key="4">
    <source>
        <dbReference type="ARBA" id="ARBA00022448"/>
    </source>
</evidence>
<sequence>MSNRGLASFDNASKQKHKYQNLGQQLLQEQREELETQLQVFQNALISFKKQYNEEISSNSQFRAEFSEICQSFGIDPLLMSSSVDGEKIDEEEKYNQLALRIIEVCKLTKSLNGGIILVNDLIKLINSDTWFSDDLKLEISEADILRSLEHLKALGDELQLLVIGHRNYIKSTAQEISSDQNIILSTANLLGYVSVGILRDNFQWRTVRCKTGLDDLVANGVLWVDKQGEDHEIEYWIPSWINRS</sequence>
<keyword evidence="5" id="KW-0963">Cytoplasm</keyword>
<dbReference type="InterPro" id="IPR036390">
    <property type="entry name" value="WH_DNA-bd_sf"/>
</dbReference>
<dbReference type="Gene3D" id="1.10.10.10">
    <property type="entry name" value="Winged helix-like DNA-binding domain superfamily/Winged helix DNA-binding domain"/>
    <property type="match status" value="2"/>
</dbReference>
<dbReference type="InterPro" id="IPR040608">
    <property type="entry name" value="Snf8/Vps36"/>
</dbReference>
<dbReference type="InterPro" id="IPR036388">
    <property type="entry name" value="WH-like_DNA-bd_sf"/>
</dbReference>
<dbReference type="PANTHER" id="PTHR12806">
    <property type="entry name" value="EAP30 SUBUNIT OF ELL COMPLEX"/>
    <property type="match status" value="1"/>
</dbReference>
<feature type="coiled-coil region" evidence="9">
    <location>
        <begin position="24"/>
        <end position="51"/>
    </location>
</feature>
<dbReference type="RefSeq" id="XP_038780526.1">
    <property type="nucleotide sequence ID" value="XM_038924598.1"/>
</dbReference>
<dbReference type="SUPFAM" id="SSF46785">
    <property type="entry name" value="Winged helix' DNA-binding domain"/>
    <property type="match status" value="2"/>
</dbReference>
<dbReference type="GO" id="GO:0043328">
    <property type="term" value="P:protein transport to vacuole involved in ubiquitin-dependent protein catabolic process via the multivesicular body sorting pathway"/>
    <property type="evidence" value="ECO:0007669"/>
    <property type="project" value="TreeGrafter"/>
</dbReference>
<keyword evidence="7" id="KW-0653">Protein transport</keyword>
<dbReference type="GeneID" id="62197755"/>
<evidence type="ECO:0000256" key="7">
    <source>
        <dbReference type="ARBA" id="ARBA00022927"/>
    </source>
</evidence>
<dbReference type="Gene3D" id="6.10.140.180">
    <property type="match status" value="1"/>
</dbReference>
<evidence type="ECO:0000256" key="3">
    <source>
        <dbReference type="ARBA" id="ARBA00009834"/>
    </source>
</evidence>
<comment type="subcellular location">
    <subcellularLocation>
        <location evidence="2">Cytoplasm</location>
    </subcellularLocation>
    <subcellularLocation>
        <location evidence="1">Endosome membrane</location>
        <topology evidence="1">Peripheral membrane protein</topology>
    </subcellularLocation>
</comment>
<dbReference type="OrthoDB" id="283883at2759"/>
<keyword evidence="9" id="KW-0175">Coiled coil</keyword>
<comment type="similarity">
    <text evidence="3">Belongs to the SNF8 family.</text>
</comment>
<evidence type="ECO:0000256" key="2">
    <source>
        <dbReference type="ARBA" id="ARBA00004496"/>
    </source>
</evidence>
<evidence type="ECO:0000256" key="5">
    <source>
        <dbReference type="ARBA" id="ARBA00022490"/>
    </source>
</evidence>